<organism evidence="2 3">
    <name type="scientific">Armillaria luteobubalina</name>
    <dbReference type="NCBI Taxonomy" id="153913"/>
    <lineage>
        <taxon>Eukaryota</taxon>
        <taxon>Fungi</taxon>
        <taxon>Dikarya</taxon>
        <taxon>Basidiomycota</taxon>
        <taxon>Agaricomycotina</taxon>
        <taxon>Agaricomycetes</taxon>
        <taxon>Agaricomycetidae</taxon>
        <taxon>Agaricales</taxon>
        <taxon>Marasmiineae</taxon>
        <taxon>Physalacriaceae</taxon>
        <taxon>Armillaria</taxon>
    </lineage>
</organism>
<proteinExistence type="predicted"/>
<accession>A0AA39ULL7</accession>
<keyword evidence="3" id="KW-1185">Reference proteome</keyword>
<sequence length="116" mass="12388">MDKDQADENAYGLTCTSRRSTQPVKSAPEKSRLRQRKAWSISAKESLQITSCTPPSPSVLPSTTTCRVALLGACLLFTVVFLELHAADHEQASLQNYLPGGLSVEHLSAGDLGSGS</sequence>
<dbReference type="AlphaFoldDB" id="A0AA39ULL7"/>
<reference evidence="2" key="1">
    <citation type="submission" date="2023-06" db="EMBL/GenBank/DDBJ databases">
        <authorList>
            <consortium name="Lawrence Berkeley National Laboratory"/>
            <person name="Ahrendt S."/>
            <person name="Sahu N."/>
            <person name="Indic B."/>
            <person name="Wong-Bajracharya J."/>
            <person name="Merenyi Z."/>
            <person name="Ke H.-M."/>
            <person name="Monk M."/>
            <person name="Kocsube S."/>
            <person name="Drula E."/>
            <person name="Lipzen A."/>
            <person name="Balint B."/>
            <person name="Henrissat B."/>
            <person name="Andreopoulos B."/>
            <person name="Martin F.M."/>
            <person name="Harder C.B."/>
            <person name="Rigling D."/>
            <person name="Ford K.L."/>
            <person name="Foster G.D."/>
            <person name="Pangilinan J."/>
            <person name="Papanicolaou A."/>
            <person name="Barry K."/>
            <person name="LaButti K."/>
            <person name="Viragh M."/>
            <person name="Koriabine M."/>
            <person name="Yan M."/>
            <person name="Riley R."/>
            <person name="Champramary S."/>
            <person name="Plett K.L."/>
            <person name="Tsai I.J."/>
            <person name="Slot J."/>
            <person name="Sipos G."/>
            <person name="Plett J."/>
            <person name="Nagy L.G."/>
            <person name="Grigoriev I.V."/>
        </authorList>
    </citation>
    <scope>NUCLEOTIDE SEQUENCE</scope>
    <source>
        <strain evidence="2">HWK02</strain>
    </source>
</reference>
<evidence type="ECO:0000313" key="3">
    <source>
        <dbReference type="Proteomes" id="UP001175228"/>
    </source>
</evidence>
<evidence type="ECO:0000256" key="1">
    <source>
        <dbReference type="SAM" id="MobiDB-lite"/>
    </source>
</evidence>
<dbReference type="Proteomes" id="UP001175228">
    <property type="component" value="Unassembled WGS sequence"/>
</dbReference>
<feature type="compositionally biased region" description="Polar residues" evidence="1">
    <location>
        <begin position="14"/>
        <end position="24"/>
    </location>
</feature>
<name>A0AA39ULL7_9AGAR</name>
<protein>
    <submittedName>
        <fullName evidence="2">Uncharacterized protein</fullName>
    </submittedName>
</protein>
<feature type="region of interest" description="Disordered" evidence="1">
    <location>
        <begin position="1"/>
        <end position="35"/>
    </location>
</feature>
<comment type="caution">
    <text evidence="2">The sequence shown here is derived from an EMBL/GenBank/DDBJ whole genome shotgun (WGS) entry which is preliminary data.</text>
</comment>
<gene>
    <name evidence="2" type="ORF">EDD18DRAFT_1110653</name>
</gene>
<dbReference type="EMBL" id="JAUEPU010000042">
    <property type="protein sequence ID" value="KAK0488039.1"/>
    <property type="molecule type" value="Genomic_DNA"/>
</dbReference>
<evidence type="ECO:0000313" key="2">
    <source>
        <dbReference type="EMBL" id="KAK0488039.1"/>
    </source>
</evidence>